<feature type="transmembrane region" description="Helical" evidence="10">
    <location>
        <begin position="1207"/>
        <end position="1229"/>
    </location>
</feature>
<gene>
    <name evidence="12" type="ORF">BAE44_0012460</name>
</gene>
<dbReference type="FunFam" id="1.20.1250.20:FF:000025">
    <property type="entry name" value="probable polyol transporter 4"/>
    <property type="match status" value="3"/>
</dbReference>
<feature type="transmembrane region" description="Helical" evidence="10">
    <location>
        <begin position="169"/>
        <end position="190"/>
    </location>
</feature>
<dbReference type="PROSITE" id="PS00216">
    <property type="entry name" value="SUGAR_TRANSPORT_1"/>
    <property type="match status" value="5"/>
</dbReference>
<reference evidence="12 13" key="1">
    <citation type="submission" date="2016-09" db="EMBL/GenBank/DDBJ databases">
        <title>The draft genome of Dichanthelium oligosanthes: A C3 panicoid grass species.</title>
        <authorList>
            <person name="Studer A.J."/>
            <person name="Schnable J.C."/>
            <person name="Brutnell T.P."/>
        </authorList>
    </citation>
    <scope>NUCLEOTIDE SEQUENCE [LARGE SCALE GENOMIC DNA]</scope>
    <source>
        <strain evidence="13">cv. Kellogg 1175</strain>
        <tissue evidence="12">Leaf</tissue>
    </source>
</reference>
<dbReference type="PANTHER" id="PTHR48020:SF49">
    <property type="entry name" value="SUGAR TRANSPORTER"/>
    <property type="match status" value="1"/>
</dbReference>
<feature type="transmembrane region" description="Helical" evidence="10">
    <location>
        <begin position="1136"/>
        <end position="1166"/>
    </location>
</feature>
<feature type="transmembrane region" description="Helical" evidence="10">
    <location>
        <begin position="595"/>
        <end position="624"/>
    </location>
</feature>
<feature type="transmembrane region" description="Helical" evidence="10">
    <location>
        <begin position="1293"/>
        <end position="1316"/>
    </location>
</feature>
<evidence type="ECO:0000313" key="12">
    <source>
        <dbReference type="EMBL" id="OEL26524.1"/>
    </source>
</evidence>
<evidence type="ECO:0000256" key="2">
    <source>
        <dbReference type="ARBA" id="ARBA00010992"/>
    </source>
</evidence>
<dbReference type="Proteomes" id="UP000095767">
    <property type="component" value="Unassembled WGS sequence"/>
</dbReference>
<feature type="region of interest" description="Disordered" evidence="9">
    <location>
        <begin position="1"/>
        <end position="31"/>
    </location>
</feature>
<feature type="transmembrane region" description="Helical" evidence="10">
    <location>
        <begin position="694"/>
        <end position="717"/>
    </location>
</feature>
<feature type="transmembrane region" description="Helical" evidence="10">
    <location>
        <begin position="839"/>
        <end position="860"/>
    </location>
</feature>
<evidence type="ECO:0000256" key="7">
    <source>
        <dbReference type="ARBA" id="ARBA00022989"/>
    </source>
</evidence>
<feature type="transmembrane region" description="Helical" evidence="10">
    <location>
        <begin position="231"/>
        <end position="254"/>
    </location>
</feature>
<feature type="transmembrane region" description="Helical" evidence="10">
    <location>
        <begin position="202"/>
        <end position="219"/>
    </location>
</feature>
<feature type="transmembrane region" description="Helical" evidence="10">
    <location>
        <begin position="754"/>
        <end position="775"/>
    </location>
</feature>
<keyword evidence="3" id="KW-0813">Transport</keyword>
<feature type="transmembrane region" description="Helical" evidence="10">
    <location>
        <begin position="1547"/>
        <end position="1569"/>
    </location>
</feature>
<dbReference type="SUPFAM" id="SSF103473">
    <property type="entry name" value="MFS general substrate transporter"/>
    <property type="match status" value="3"/>
</dbReference>
<feature type="transmembrane region" description="Helical" evidence="10">
    <location>
        <begin position="1477"/>
        <end position="1498"/>
    </location>
</feature>
<evidence type="ECO:0000256" key="5">
    <source>
        <dbReference type="ARBA" id="ARBA00022692"/>
    </source>
</evidence>
<feature type="transmembrane region" description="Helical" evidence="10">
    <location>
        <begin position="1235"/>
        <end position="1252"/>
    </location>
</feature>
<dbReference type="GO" id="GO:0015293">
    <property type="term" value="F:symporter activity"/>
    <property type="evidence" value="ECO:0007669"/>
    <property type="project" value="UniProtKB-KW"/>
</dbReference>
<dbReference type="STRING" id="888268.A0A1E5VN93"/>
<dbReference type="InterPro" id="IPR003663">
    <property type="entry name" value="Sugar/inositol_transpt"/>
</dbReference>
<protein>
    <submittedName>
        <fullName evidence="12">Putative polyol transporter 4</fullName>
    </submittedName>
</protein>
<feature type="transmembrane region" description="Helical" evidence="10">
    <location>
        <begin position="1264"/>
        <end position="1287"/>
    </location>
</feature>
<dbReference type="PRINTS" id="PR00171">
    <property type="entry name" value="SUGRTRNSPORT"/>
</dbReference>
<keyword evidence="6" id="KW-0769">Symport</keyword>
<feature type="transmembrane region" description="Helical" evidence="10">
    <location>
        <begin position="487"/>
        <end position="507"/>
    </location>
</feature>
<keyword evidence="13" id="KW-1185">Reference proteome</keyword>
<dbReference type="PROSITE" id="PS50850">
    <property type="entry name" value="MFS"/>
    <property type="match status" value="3"/>
</dbReference>
<keyword evidence="4" id="KW-0762">Sugar transport</keyword>
<feature type="transmembrane region" description="Helical" evidence="10">
    <location>
        <begin position="729"/>
        <end position="748"/>
    </location>
</feature>
<keyword evidence="8 10" id="KW-0472">Membrane</keyword>
<comment type="caution">
    <text evidence="12">The sequence shown here is derived from an EMBL/GenBank/DDBJ whole genome shotgun (WGS) entry which is preliminary data.</text>
</comment>
<feature type="transmembrane region" description="Helical" evidence="10">
    <location>
        <begin position="360"/>
        <end position="382"/>
    </location>
</feature>
<dbReference type="InterPro" id="IPR005829">
    <property type="entry name" value="Sugar_transporter_CS"/>
</dbReference>
<feature type="transmembrane region" description="Helical" evidence="10">
    <location>
        <begin position="145"/>
        <end position="163"/>
    </location>
</feature>
<name>A0A1E5VN93_9POAL</name>
<feature type="transmembrane region" description="Helical" evidence="10">
    <location>
        <begin position="1447"/>
        <end position="1471"/>
    </location>
</feature>
<dbReference type="InterPro" id="IPR005828">
    <property type="entry name" value="MFS_sugar_transport-like"/>
</dbReference>
<evidence type="ECO:0000256" key="8">
    <source>
        <dbReference type="ARBA" id="ARBA00023136"/>
    </source>
</evidence>
<feature type="transmembrane region" description="Helical" evidence="10">
    <location>
        <begin position="666"/>
        <end position="688"/>
    </location>
</feature>
<feature type="domain" description="Major facilitator superfamily (MFS) profile" evidence="11">
    <location>
        <begin position="599"/>
        <end position="1032"/>
    </location>
</feature>
<feature type="non-terminal residue" evidence="12">
    <location>
        <position position="1"/>
    </location>
</feature>
<feature type="transmembrane region" description="Helical" evidence="10">
    <location>
        <begin position="423"/>
        <end position="449"/>
    </location>
</feature>
<evidence type="ECO:0000313" key="13">
    <source>
        <dbReference type="Proteomes" id="UP000095767"/>
    </source>
</evidence>
<feature type="transmembrane region" description="Helical" evidence="10">
    <location>
        <begin position="880"/>
        <end position="899"/>
    </location>
</feature>
<evidence type="ECO:0000259" key="11">
    <source>
        <dbReference type="PROSITE" id="PS50850"/>
    </source>
</evidence>
<feature type="transmembrane region" description="Helical" evidence="10">
    <location>
        <begin position="636"/>
        <end position="654"/>
    </location>
</feature>
<feature type="transmembrane region" description="Helical" evidence="10">
    <location>
        <begin position="906"/>
        <end position="926"/>
    </location>
</feature>
<dbReference type="PANTHER" id="PTHR48020">
    <property type="entry name" value="PROTON MYO-INOSITOL COTRANSPORTER"/>
    <property type="match status" value="1"/>
</dbReference>
<dbReference type="EMBL" id="LWDX02034513">
    <property type="protein sequence ID" value="OEL26524.1"/>
    <property type="molecule type" value="Genomic_DNA"/>
</dbReference>
<keyword evidence="7 10" id="KW-1133">Transmembrane helix</keyword>
<evidence type="ECO:0000256" key="6">
    <source>
        <dbReference type="ARBA" id="ARBA00022847"/>
    </source>
</evidence>
<feature type="transmembrane region" description="Helical" evidence="10">
    <location>
        <begin position="74"/>
        <end position="104"/>
    </location>
</feature>
<comment type="subcellular location">
    <subcellularLocation>
        <location evidence="1">Membrane</location>
        <topology evidence="1">Multi-pass membrane protein</topology>
    </subcellularLocation>
</comment>
<feature type="domain" description="Major facilitator superfamily (MFS) profile" evidence="11">
    <location>
        <begin position="1140"/>
        <end position="1573"/>
    </location>
</feature>
<dbReference type="InterPro" id="IPR020846">
    <property type="entry name" value="MFS_dom"/>
</dbReference>
<dbReference type="OrthoDB" id="6339427at2759"/>
<feature type="transmembrane region" description="Helical" evidence="10">
    <location>
        <begin position="389"/>
        <end position="417"/>
    </location>
</feature>
<feature type="transmembrane region" description="Helical" evidence="10">
    <location>
        <begin position="1418"/>
        <end position="1440"/>
    </location>
</feature>
<proteinExistence type="inferred from homology"/>
<accession>A0A1E5VN93</accession>
<dbReference type="PROSITE" id="PS00217">
    <property type="entry name" value="SUGAR_TRANSPORT_2"/>
    <property type="match status" value="2"/>
</dbReference>
<evidence type="ECO:0000256" key="9">
    <source>
        <dbReference type="SAM" id="MobiDB-lite"/>
    </source>
</evidence>
<keyword evidence="5 10" id="KW-0812">Transmembrane</keyword>
<feature type="transmembrane region" description="Helical" evidence="10">
    <location>
        <begin position="938"/>
        <end position="958"/>
    </location>
</feature>
<feature type="transmembrane region" description="Helical" evidence="10">
    <location>
        <begin position="1519"/>
        <end position="1541"/>
    </location>
</feature>
<comment type="similarity">
    <text evidence="2">Belongs to the major facilitator superfamily. Sugar transporter (TC 2.A.1.1) family.</text>
</comment>
<feature type="domain" description="Major facilitator superfamily (MFS) profile" evidence="11">
    <location>
        <begin position="78"/>
        <end position="515"/>
    </location>
</feature>
<dbReference type="InterPro" id="IPR050814">
    <property type="entry name" value="Myo-inositol_Transporter"/>
</dbReference>
<dbReference type="Pfam" id="PF00083">
    <property type="entry name" value="Sugar_tr"/>
    <property type="match status" value="3"/>
</dbReference>
<dbReference type="GO" id="GO:0016020">
    <property type="term" value="C:membrane"/>
    <property type="evidence" value="ECO:0007669"/>
    <property type="project" value="UniProtKB-SubCell"/>
</dbReference>
<evidence type="ECO:0000256" key="1">
    <source>
        <dbReference type="ARBA" id="ARBA00004141"/>
    </source>
</evidence>
<feature type="transmembrane region" description="Helical" evidence="10">
    <location>
        <begin position="1178"/>
        <end position="1195"/>
    </location>
</feature>
<organism evidence="12 13">
    <name type="scientific">Dichanthelium oligosanthes</name>
    <dbReference type="NCBI Taxonomy" id="888268"/>
    <lineage>
        <taxon>Eukaryota</taxon>
        <taxon>Viridiplantae</taxon>
        <taxon>Streptophyta</taxon>
        <taxon>Embryophyta</taxon>
        <taxon>Tracheophyta</taxon>
        <taxon>Spermatophyta</taxon>
        <taxon>Magnoliopsida</taxon>
        <taxon>Liliopsida</taxon>
        <taxon>Poales</taxon>
        <taxon>Poaceae</taxon>
        <taxon>PACMAD clade</taxon>
        <taxon>Panicoideae</taxon>
        <taxon>Panicodae</taxon>
        <taxon>Paniceae</taxon>
        <taxon>Dichantheliinae</taxon>
        <taxon>Dichanthelium</taxon>
    </lineage>
</organism>
<evidence type="ECO:0000256" key="4">
    <source>
        <dbReference type="ARBA" id="ARBA00022597"/>
    </source>
</evidence>
<feature type="transmembrane region" description="Helical" evidence="10">
    <location>
        <begin position="1004"/>
        <end position="1024"/>
    </location>
</feature>
<dbReference type="Gene3D" id="1.20.1250.20">
    <property type="entry name" value="MFS general substrate transporter like domains"/>
    <property type="match status" value="3"/>
</dbReference>
<evidence type="ECO:0000256" key="3">
    <source>
        <dbReference type="ARBA" id="ARBA00022448"/>
    </source>
</evidence>
<dbReference type="InterPro" id="IPR036259">
    <property type="entry name" value="MFS_trans_sf"/>
</dbReference>
<sequence length="1613" mass="170107">LRRKRGKAEQSMMLPSAELSASNGGGANGLPTLPDFMGRKSKYVRMDDVLPPEQGEGEDDGGVRVRERQSSRRYVFACSVFASLNSVLLGYDVGVMSGCILFIQRDLHINEVQQEILVGCLSFISLFGSLAGGRTSDAIGRKWTIGLAAVVFQAGAAVMTFAPSFRVLMIGRLLAGIGIGFGVMIAPVYIAEISPAASRGSFTSFPEIFINLGILLGYISNYAFSGLSDHINWRVMLAVGILPSVSIAFALLVIPESPRWLVMQNRADEARAVLLKVTDSEDEAKERLAEIEAAAAATNAGKYGDKTVWQELSRPSPVIARMLVTGLGIQCFQQITGIDALVYYSPTIFRNAGITTESQLLAATIAVGFFKTAFIALAIVMIDRVGRKPLLYVSTVGMTVCLAILSAALFLLAHGWVSRGAGIGIAVLTVCGDVAFFSVGIGPICWVVSSEIFPLRLRAQAAALGAVANRVTSGAVAMSFLSICRAISVAGAFSAFAVISALSVVFVHRFVPETSGKTLEQIESLFGGGGDGETDLLMPWYRNAKGPGVAAGGGSLLGFLGRKSKYARMDDVLPPEPEDGGGIRVRGGGGGGRRYVFAFSVFASLNHVLLGYDIGVMSGCIIFIEKDLHITEVQQELLVGCLNFIPLLGCLAAGRTSDTIGRKWTTGLAAAVFQAGAAIMTFALSFAMLMAGRLLAGIDIGFAVMVAPVYISGISPATMRGSFASFPEIFGTLGILLGYVSNLVFAGLPDGINWRVMLGAGILPSISIVFALMVIPESPRWLVMQSRAGNARAVLLKVTGGEEEAQLRLAEIEEAARVTTSGEAVWRELLWPSPLIRRMLVTGLGIQFLQQITGIDALIYYSPTIFGHAGMTTDTQLLRATVAVGFSKTVFIVIAIVLVDHIGRKPLLYISTIGITVCLAVLAASLTLLTHGVLPTGLVVALAVVTVCGFMAFFLVGIGPVNMVLSSEIYPLRLRAQAVGMGVALNRMTSGIVSMSFLSVCSAVSVAGTFAAFAVISAMSVLFVHRFVPETRGKTLEQIESLFGGGGGAALSEVEMELGDAELLEHKRLVSFLGRGEEGLSKLEVMGAEVSAGGGGLPGFLGRKSRYARMDDVLPPEPEDGGGVHIRGGGGSSRRYVFVCSVFASLNHVLLGYDVGVMSGCIIFIQKDLHITEVQQEVLVGCLSFISLLGSLAAGRTSDVIGRKWTIGLAAAVFQAGAAIMTFAPSFAVLMTGRLLAGIGIGIGIMVAPVYISEISPATLRGTLASLPEIFISFGILLGYVSNLAFAGLPDHINWRVMLGAGILPSISIAFVLMVIPESPRWLVMQSWAGEAHAVLAKVSDSEEEAQERLAEIEEAARATASGKAAWRELLRPPPVVRRMLITGLGVQFFQQATGIDALVYYSPTIFRDSGITTESQLLAATVAVGISKVAFIVIAIVLVDHVGRKPLLYISTIGITACLAVLAASLSLLARGALPSGVAIGLAILTVCGFVAFFSVGMGPINMVLSSEIYPLRLRAQAVAIGFALNRMASGGVAMSFLSICRAMTVAGAFTAFAVVSAMSVVFVHVFVPETSGKTLEQIESLFGGGGVTSGEVELGDAERLEHRRLVLHASS</sequence>
<dbReference type="NCBIfam" id="TIGR00879">
    <property type="entry name" value="SP"/>
    <property type="match status" value="3"/>
</dbReference>
<evidence type="ECO:0000256" key="10">
    <source>
        <dbReference type="SAM" id="Phobius"/>
    </source>
</evidence>